<dbReference type="PANTHER" id="PTHR12628">
    <property type="entry name" value="POLYCOMB-LIKE TRANSCRIPTION FACTOR"/>
    <property type="match status" value="1"/>
</dbReference>
<evidence type="ECO:0000256" key="13">
    <source>
        <dbReference type="RuleBase" id="RU000682"/>
    </source>
</evidence>
<dbReference type="SUPFAM" id="SSF46689">
    <property type="entry name" value="Homeodomain-like"/>
    <property type="match status" value="1"/>
</dbReference>
<dbReference type="Pfam" id="PF00628">
    <property type="entry name" value="PHD"/>
    <property type="match status" value="1"/>
</dbReference>
<evidence type="ECO:0000259" key="16">
    <source>
        <dbReference type="PROSITE" id="PS50071"/>
    </source>
</evidence>
<evidence type="ECO:0008006" key="19">
    <source>
        <dbReference type="Google" id="ProtNLM"/>
    </source>
</evidence>
<feature type="domain" description="Homeobox" evidence="16">
    <location>
        <begin position="445"/>
        <end position="505"/>
    </location>
</feature>
<dbReference type="GO" id="GO:0008270">
    <property type="term" value="F:zinc ion binding"/>
    <property type="evidence" value="ECO:0007669"/>
    <property type="project" value="UniProtKB-KW"/>
</dbReference>
<feature type="region of interest" description="Disordered" evidence="14">
    <location>
        <begin position="425"/>
        <end position="449"/>
    </location>
</feature>
<dbReference type="GO" id="GO:0043565">
    <property type="term" value="F:sequence-specific DNA binding"/>
    <property type="evidence" value="ECO:0007669"/>
    <property type="project" value="UniProtKB-ARBA"/>
</dbReference>
<evidence type="ECO:0000256" key="7">
    <source>
        <dbReference type="ARBA" id="ARBA00023125"/>
    </source>
</evidence>
<dbReference type="GO" id="GO:0003682">
    <property type="term" value="F:chromatin binding"/>
    <property type="evidence" value="ECO:0007669"/>
    <property type="project" value="TreeGrafter"/>
</dbReference>
<dbReference type="GO" id="GO:0006355">
    <property type="term" value="P:regulation of DNA-templated transcription"/>
    <property type="evidence" value="ECO:0007669"/>
    <property type="project" value="UniProtKB-ARBA"/>
</dbReference>
<dbReference type="InterPro" id="IPR019787">
    <property type="entry name" value="Znf_PHD-finger"/>
</dbReference>
<evidence type="ECO:0000256" key="5">
    <source>
        <dbReference type="ARBA" id="ARBA00022833"/>
    </source>
</evidence>
<dbReference type="EMBL" id="BSYO01000016">
    <property type="protein sequence ID" value="GMH16435.1"/>
    <property type="molecule type" value="Genomic_DNA"/>
</dbReference>
<comment type="caution">
    <text evidence="17">The sequence shown here is derived from an EMBL/GenBank/DDBJ whole genome shotgun (WGS) entry which is preliminary data.</text>
</comment>
<keyword evidence="10 11" id="KW-0539">Nucleus</keyword>
<dbReference type="Gene3D" id="1.10.10.60">
    <property type="entry name" value="Homeodomain-like"/>
    <property type="match status" value="1"/>
</dbReference>
<dbReference type="GO" id="GO:0005634">
    <property type="term" value="C:nucleus"/>
    <property type="evidence" value="ECO:0007669"/>
    <property type="project" value="UniProtKB-SubCell"/>
</dbReference>
<dbReference type="GO" id="GO:0010557">
    <property type="term" value="P:positive regulation of macromolecule biosynthetic process"/>
    <property type="evidence" value="ECO:0007669"/>
    <property type="project" value="UniProtKB-ARBA"/>
</dbReference>
<reference evidence="17" key="1">
    <citation type="submission" date="2023-05" db="EMBL/GenBank/DDBJ databases">
        <title>Nepenthes gracilis genome sequencing.</title>
        <authorList>
            <person name="Fukushima K."/>
        </authorList>
    </citation>
    <scope>NUCLEOTIDE SEQUENCE</scope>
    <source>
        <strain evidence="17">SING2019-196</strain>
    </source>
</reference>
<evidence type="ECO:0000256" key="9">
    <source>
        <dbReference type="ARBA" id="ARBA00023163"/>
    </source>
</evidence>
<keyword evidence="8 11" id="KW-0371">Homeobox</keyword>
<evidence type="ECO:0000256" key="8">
    <source>
        <dbReference type="ARBA" id="ARBA00023155"/>
    </source>
</evidence>
<feature type="compositionally biased region" description="Acidic residues" evidence="14">
    <location>
        <begin position="277"/>
        <end position="294"/>
    </location>
</feature>
<evidence type="ECO:0000256" key="10">
    <source>
        <dbReference type="ARBA" id="ARBA00023242"/>
    </source>
</evidence>
<accession>A0AAD3ST18</accession>
<dbReference type="PROSITE" id="PS50071">
    <property type="entry name" value="HOMEOBOX_2"/>
    <property type="match status" value="1"/>
</dbReference>
<dbReference type="PANTHER" id="PTHR12628:SF10">
    <property type="entry name" value="HOMEOBOX DOMAIN-CONTAINING PROTEIN"/>
    <property type="match status" value="1"/>
</dbReference>
<dbReference type="CDD" id="cd15504">
    <property type="entry name" value="PHD_PRHA_like"/>
    <property type="match status" value="1"/>
</dbReference>
<organism evidence="17 18">
    <name type="scientific">Nepenthes gracilis</name>
    <name type="common">Slender pitcher plant</name>
    <dbReference type="NCBI Taxonomy" id="150966"/>
    <lineage>
        <taxon>Eukaryota</taxon>
        <taxon>Viridiplantae</taxon>
        <taxon>Streptophyta</taxon>
        <taxon>Embryophyta</taxon>
        <taxon>Tracheophyta</taxon>
        <taxon>Spermatophyta</taxon>
        <taxon>Magnoliopsida</taxon>
        <taxon>eudicotyledons</taxon>
        <taxon>Gunneridae</taxon>
        <taxon>Pentapetalae</taxon>
        <taxon>Caryophyllales</taxon>
        <taxon>Nepenthaceae</taxon>
        <taxon>Nepenthes</taxon>
    </lineage>
</organism>
<dbReference type="InterPro" id="IPR045876">
    <property type="entry name" value="PRHA-like_PHD-finger"/>
</dbReference>
<keyword evidence="7 11" id="KW-0238">DNA-binding</keyword>
<keyword evidence="18" id="KW-1185">Reference proteome</keyword>
<dbReference type="PROSITE" id="PS50016">
    <property type="entry name" value="ZF_PHD_2"/>
    <property type="match status" value="1"/>
</dbReference>
<dbReference type="PROSITE" id="PS01359">
    <property type="entry name" value="ZF_PHD_1"/>
    <property type="match status" value="1"/>
</dbReference>
<dbReference type="Proteomes" id="UP001279734">
    <property type="component" value="Unassembled WGS sequence"/>
</dbReference>
<evidence type="ECO:0000313" key="17">
    <source>
        <dbReference type="EMBL" id="GMH16435.1"/>
    </source>
</evidence>
<dbReference type="AlphaFoldDB" id="A0AAD3ST18"/>
<evidence type="ECO:0000256" key="11">
    <source>
        <dbReference type="PROSITE-ProRule" id="PRU00108"/>
    </source>
</evidence>
<dbReference type="SUPFAM" id="SSF57903">
    <property type="entry name" value="FYVE/PHD zinc finger"/>
    <property type="match status" value="1"/>
</dbReference>
<proteinExistence type="inferred from homology"/>
<dbReference type="SMART" id="SM00249">
    <property type="entry name" value="PHD"/>
    <property type="match status" value="1"/>
</dbReference>
<dbReference type="InterPro" id="IPR013083">
    <property type="entry name" value="Znf_RING/FYVE/PHD"/>
</dbReference>
<keyword evidence="6" id="KW-0805">Transcription regulation</keyword>
<evidence type="ECO:0000256" key="3">
    <source>
        <dbReference type="ARBA" id="ARBA00022723"/>
    </source>
</evidence>
<dbReference type="SMART" id="SM00389">
    <property type="entry name" value="HOX"/>
    <property type="match status" value="1"/>
</dbReference>
<evidence type="ECO:0000256" key="2">
    <source>
        <dbReference type="ARBA" id="ARBA00007427"/>
    </source>
</evidence>
<feature type="domain" description="PHD-type" evidence="15">
    <location>
        <begin position="179"/>
        <end position="236"/>
    </location>
</feature>
<dbReference type="GO" id="GO:0045814">
    <property type="term" value="P:negative regulation of gene expression, epigenetic"/>
    <property type="evidence" value="ECO:0007669"/>
    <property type="project" value="TreeGrafter"/>
</dbReference>
<comment type="subcellular location">
    <subcellularLocation>
        <location evidence="1 11 13">Nucleus</location>
    </subcellularLocation>
</comment>
<sequence length="674" mass="76967">MMSCPRLLKRMDANLCQKKRKGKFSRKKLIHEKALQSESWKKQSCNELLGDRSFFASTKYNEDDNGVYEIKQLKKVRRHKRKKDKVVLDEPSKLQRRARYLLVKMKLEQNLIDAYSGEGWKGQSREKIRPEKELQRAKKQILGCKLGIRDVVHQLDILSSVGQIEESLIAPDGSVHHDHIHCAKCKSQEASEDNDIILCDGTCNCAFHQKCLDPPLATENIPPEDQGWLCKYCECKLEILEAMNAHLGTQFSANDGWKDIFKEEASSPNGGNLVLNPEDEWPGDDSEDNDYDPESDGKNGCWSDTEANASDRSSHLSSSYCSLESEAYLQSNVGGSAEENKTFNNNSLMESIVGHESDGHPDHEIVSGPRRRYDVDYEKLYDEMFGKDTAITEQLSEDEDWGPPKKQRREKECVAASTLMTLCESEKRHSDQQIVQPGRKPLPSLRPSKSFSRIPVDAVEKLRQLFAENELPSRAVKQKISEQLDLEYEKVSKWFKNARYVALKTRKAEEPRYSAKNSYKSSTETKRHKMAKSVKCHSIVTSIHKVKPLQRVSWRTNLMSILSPLKQQQQRDRASLGSLAHSTKGGMELSDDMSLKKHLLHLKAKIREKKSLGSGMRCRGQEAEVQMEQVCQIEAKLRNLKQILLKLQPARTDQPDEPNIVYIPIAELKEKVCR</sequence>
<dbReference type="InterPro" id="IPR009057">
    <property type="entry name" value="Homeodomain-like_sf"/>
</dbReference>
<keyword evidence="4 12" id="KW-0863">Zinc-finger</keyword>
<evidence type="ECO:0000259" key="15">
    <source>
        <dbReference type="PROSITE" id="PS50016"/>
    </source>
</evidence>
<dbReference type="InterPro" id="IPR001356">
    <property type="entry name" value="HD"/>
</dbReference>
<dbReference type="InterPro" id="IPR011011">
    <property type="entry name" value="Znf_FYVE_PHD"/>
</dbReference>
<comment type="similarity">
    <text evidence="2">Belongs to the PHD-associated homeobox family.</text>
</comment>
<evidence type="ECO:0000256" key="14">
    <source>
        <dbReference type="SAM" id="MobiDB-lite"/>
    </source>
</evidence>
<dbReference type="Pfam" id="PF00046">
    <property type="entry name" value="Homeodomain"/>
    <property type="match status" value="1"/>
</dbReference>
<dbReference type="FunFam" id="3.30.40.10:FF:000270">
    <property type="entry name" value="pathogenesis-related homeodomain protein-like"/>
    <property type="match status" value="1"/>
</dbReference>
<feature type="region of interest" description="Disordered" evidence="14">
    <location>
        <begin position="262"/>
        <end position="313"/>
    </location>
</feature>
<gene>
    <name evidence="17" type="ORF">Nepgr_018276</name>
</gene>
<dbReference type="CDD" id="cd00086">
    <property type="entry name" value="homeodomain"/>
    <property type="match status" value="1"/>
</dbReference>
<name>A0AAD3ST18_NEPGR</name>
<dbReference type="InterPro" id="IPR001965">
    <property type="entry name" value="Znf_PHD"/>
</dbReference>
<keyword evidence="9" id="KW-0804">Transcription</keyword>
<evidence type="ECO:0000256" key="4">
    <source>
        <dbReference type="ARBA" id="ARBA00022771"/>
    </source>
</evidence>
<evidence type="ECO:0000313" key="18">
    <source>
        <dbReference type="Proteomes" id="UP001279734"/>
    </source>
</evidence>
<evidence type="ECO:0000256" key="12">
    <source>
        <dbReference type="PROSITE-ProRule" id="PRU00146"/>
    </source>
</evidence>
<dbReference type="Gene3D" id="3.30.40.10">
    <property type="entry name" value="Zinc/RING finger domain, C3HC4 (zinc finger)"/>
    <property type="match status" value="1"/>
</dbReference>
<feature type="DNA-binding region" description="Homeobox" evidence="11">
    <location>
        <begin position="447"/>
        <end position="506"/>
    </location>
</feature>
<keyword evidence="3" id="KW-0479">Metal-binding</keyword>
<keyword evidence="5" id="KW-0862">Zinc</keyword>
<evidence type="ECO:0000256" key="6">
    <source>
        <dbReference type="ARBA" id="ARBA00023015"/>
    </source>
</evidence>
<dbReference type="InterPro" id="IPR019786">
    <property type="entry name" value="Zinc_finger_PHD-type_CS"/>
</dbReference>
<protein>
    <recommendedName>
        <fullName evidence="19">Pathogenesis-related homeodomain protein</fullName>
    </recommendedName>
</protein>
<evidence type="ECO:0000256" key="1">
    <source>
        <dbReference type="ARBA" id="ARBA00004123"/>
    </source>
</evidence>